<protein>
    <submittedName>
        <fullName evidence="2">Colicin E3</fullName>
    </submittedName>
</protein>
<comment type="caution">
    <text evidence="2">The sequence shown here is derived from an EMBL/GenBank/DDBJ whole genome shotgun (WGS) entry which is preliminary data.</text>
</comment>
<dbReference type="InterPro" id="IPR036725">
    <property type="entry name" value="ColE3_ribonuclease_sf"/>
</dbReference>
<reference evidence="2 3" key="1">
    <citation type="submission" date="2014-11" db="EMBL/GenBank/DDBJ databases">
        <title>Pan-genome of Gallibacterium spp.</title>
        <authorList>
            <person name="Kudirkiene E."/>
            <person name="Bojesen A.M."/>
        </authorList>
    </citation>
    <scope>NUCLEOTIDE SEQUENCE [LARGE SCALE GENOMIC DNA]</scope>
    <source>
        <strain evidence="2 3">59/S3/89</strain>
    </source>
</reference>
<evidence type="ECO:0000259" key="1">
    <source>
        <dbReference type="Pfam" id="PF09000"/>
    </source>
</evidence>
<dbReference type="GO" id="GO:0003723">
    <property type="term" value="F:RNA binding"/>
    <property type="evidence" value="ECO:0007669"/>
    <property type="project" value="InterPro"/>
</dbReference>
<dbReference type="STRING" id="505345.QV06_10370"/>
<dbReference type="GO" id="GO:0043022">
    <property type="term" value="F:ribosome binding"/>
    <property type="evidence" value="ECO:0007669"/>
    <property type="project" value="InterPro"/>
</dbReference>
<proteinExistence type="predicted"/>
<evidence type="ECO:0000313" key="3">
    <source>
        <dbReference type="Proteomes" id="UP000092626"/>
    </source>
</evidence>
<name>A0A1A7PMX8_9PAST</name>
<feature type="domain" description="Colicin E3-like ribonuclease" evidence="1">
    <location>
        <begin position="9"/>
        <end position="90"/>
    </location>
</feature>
<sequence>MQNKDWKYIPAPKQEEITGFKDLAKIKYKTPVQGGGRLRERWKDKEGNIYEWDSRHGTMEKYNKRGKHLGEFDFKTGEQLKNADPTRRIEP</sequence>
<evidence type="ECO:0000313" key="2">
    <source>
        <dbReference type="EMBL" id="OBX03111.1"/>
    </source>
</evidence>
<accession>A0A1A7PMX8</accession>
<dbReference type="GO" id="GO:0016788">
    <property type="term" value="F:hydrolase activity, acting on ester bonds"/>
    <property type="evidence" value="ECO:0007669"/>
    <property type="project" value="InterPro"/>
</dbReference>
<dbReference type="EMBL" id="JTJR01000046">
    <property type="protein sequence ID" value="OBX03111.1"/>
    <property type="molecule type" value="Genomic_DNA"/>
</dbReference>
<dbReference type="PATRIC" id="fig|505345.6.peg.2103"/>
<organism evidence="2 3">
    <name type="scientific">Gallibacterium genomosp. 3</name>
    <dbReference type="NCBI Taxonomy" id="505345"/>
    <lineage>
        <taxon>Bacteria</taxon>
        <taxon>Pseudomonadati</taxon>
        <taxon>Pseudomonadota</taxon>
        <taxon>Gammaproteobacteria</taxon>
        <taxon>Pasteurellales</taxon>
        <taxon>Pasteurellaceae</taxon>
        <taxon>Gallibacterium</taxon>
    </lineage>
</organism>
<dbReference type="Pfam" id="PF09000">
    <property type="entry name" value="Cytotoxic"/>
    <property type="match status" value="1"/>
</dbReference>
<gene>
    <name evidence="2" type="ORF">QV06_10370</name>
</gene>
<dbReference type="Proteomes" id="UP000092626">
    <property type="component" value="Unassembled WGS sequence"/>
</dbReference>
<dbReference type="AlphaFoldDB" id="A0A1A7PMX8"/>
<dbReference type="InterPro" id="IPR009105">
    <property type="entry name" value="Colicin_E3_ribonuclease"/>
</dbReference>
<dbReference type="Gene3D" id="3.10.380.10">
    <property type="entry name" value="Colicin E3-like ribonuclease domain"/>
    <property type="match status" value="1"/>
</dbReference>
<dbReference type="SUPFAM" id="SSF63840">
    <property type="entry name" value="Ribonuclease domain of colicin E3"/>
    <property type="match status" value="1"/>
</dbReference>